<dbReference type="Proteomes" id="UP000632377">
    <property type="component" value="Unassembled WGS sequence"/>
</dbReference>
<dbReference type="Pfam" id="PF00534">
    <property type="entry name" value="Glycos_transf_1"/>
    <property type="match status" value="1"/>
</dbReference>
<organism evidence="4 5">
    <name type="scientific">Clostridium rhizosphaerae</name>
    <dbReference type="NCBI Taxonomy" id="2803861"/>
    <lineage>
        <taxon>Bacteria</taxon>
        <taxon>Bacillati</taxon>
        <taxon>Bacillota</taxon>
        <taxon>Clostridia</taxon>
        <taxon>Eubacteriales</taxon>
        <taxon>Clostridiaceae</taxon>
        <taxon>Clostridium</taxon>
    </lineage>
</organism>
<protein>
    <submittedName>
        <fullName evidence="4">Glycosyltransferase family 4 protein</fullName>
    </submittedName>
</protein>
<reference evidence="4 5" key="1">
    <citation type="submission" date="2021-01" db="EMBL/GenBank/DDBJ databases">
        <title>Genome public.</title>
        <authorList>
            <person name="Liu C."/>
            <person name="Sun Q."/>
        </authorList>
    </citation>
    <scope>NUCLEOTIDE SEQUENCE [LARGE SCALE GENOMIC DNA]</scope>
    <source>
        <strain evidence="4 5">YIM B02515</strain>
    </source>
</reference>
<keyword evidence="5" id="KW-1185">Reference proteome</keyword>
<dbReference type="CDD" id="cd03809">
    <property type="entry name" value="GT4_MtfB-like"/>
    <property type="match status" value="1"/>
</dbReference>
<sequence length="374" mass="42058">MKVGIDGRAAKWYRGTGIGTYAYQLISSLNAIDALNEYLLFMPESSNMDISFKKNFLIRNISEGNKSNFWDEVNIPNILTDKDIELYHVPQNGVGLPKEKKCPFIITLHDVIPLRMPETVGETYLKIFQEEMPDIVSFCDGIITVSQFSKEDIAKAFNYPLEKIHVTHLAAENIYTPLDKDICSALIKQYYGIEGDYILYVGGFSPRKNIVGLIEAFSKLKEKFKKDIKLVIAGKQGKSYNIYKNRAISLGVEDSVIFPGFIQIEHLPYLYNASKLVVYPSFYEGFGLPPVEAMACGVPVITSNVTSIPEVLGDSAVFINPYDVDELCSSMFSVLMDDKLQEKLIIKGLVRSSELSWDKTAKDTLIAYNKTINN</sequence>
<proteinExistence type="predicted"/>
<keyword evidence="1" id="KW-0808">Transferase</keyword>
<dbReference type="InterPro" id="IPR028098">
    <property type="entry name" value="Glyco_trans_4-like_N"/>
</dbReference>
<evidence type="ECO:0000313" key="4">
    <source>
        <dbReference type="EMBL" id="MBL4935843.1"/>
    </source>
</evidence>
<evidence type="ECO:0000256" key="1">
    <source>
        <dbReference type="ARBA" id="ARBA00022679"/>
    </source>
</evidence>
<evidence type="ECO:0000259" key="2">
    <source>
        <dbReference type="Pfam" id="PF00534"/>
    </source>
</evidence>
<feature type="domain" description="Glycosyltransferase subfamily 4-like N-terminal" evidence="3">
    <location>
        <begin position="59"/>
        <end position="168"/>
    </location>
</feature>
<comment type="caution">
    <text evidence="4">The sequence shown here is derived from an EMBL/GenBank/DDBJ whole genome shotgun (WGS) entry which is preliminary data.</text>
</comment>
<dbReference type="Pfam" id="PF13439">
    <property type="entry name" value="Glyco_transf_4"/>
    <property type="match status" value="1"/>
</dbReference>
<feature type="domain" description="Glycosyl transferase family 1" evidence="2">
    <location>
        <begin position="196"/>
        <end position="347"/>
    </location>
</feature>
<dbReference type="Gene3D" id="3.40.50.2000">
    <property type="entry name" value="Glycogen Phosphorylase B"/>
    <property type="match status" value="2"/>
</dbReference>
<dbReference type="InterPro" id="IPR001296">
    <property type="entry name" value="Glyco_trans_1"/>
</dbReference>
<dbReference type="SUPFAM" id="SSF53756">
    <property type="entry name" value="UDP-Glycosyltransferase/glycogen phosphorylase"/>
    <property type="match status" value="1"/>
</dbReference>
<dbReference type="EMBL" id="JAESWC010000002">
    <property type="protein sequence ID" value="MBL4935843.1"/>
    <property type="molecule type" value="Genomic_DNA"/>
</dbReference>
<name>A0ABS1TCY5_9CLOT</name>
<gene>
    <name evidence="4" type="ORF">JK636_08730</name>
</gene>
<dbReference type="PANTHER" id="PTHR46401:SF2">
    <property type="entry name" value="GLYCOSYLTRANSFERASE WBBK-RELATED"/>
    <property type="match status" value="1"/>
</dbReference>
<accession>A0ABS1TCY5</accession>
<evidence type="ECO:0000313" key="5">
    <source>
        <dbReference type="Proteomes" id="UP000632377"/>
    </source>
</evidence>
<evidence type="ECO:0000259" key="3">
    <source>
        <dbReference type="Pfam" id="PF13439"/>
    </source>
</evidence>
<dbReference type="PANTHER" id="PTHR46401">
    <property type="entry name" value="GLYCOSYLTRANSFERASE WBBK-RELATED"/>
    <property type="match status" value="1"/>
</dbReference>
<dbReference type="RefSeq" id="WP_202748432.1">
    <property type="nucleotide sequence ID" value="NZ_JAESWC010000002.1"/>
</dbReference>